<evidence type="ECO:0000256" key="6">
    <source>
        <dbReference type="SAM" id="Phobius"/>
    </source>
</evidence>
<evidence type="ECO:0000256" key="1">
    <source>
        <dbReference type="ARBA" id="ARBA00004141"/>
    </source>
</evidence>
<keyword evidence="4 6" id="KW-1133">Transmembrane helix</keyword>
<feature type="transmembrane region" description="Helical" evidence="6">
    <location>
        <begin position="128"/>
        <end position="148"/>
    </location>
</feature>
<comment type="subcellular location">
    <subcellularLocation>
        <location evidence="1">Membrane</location>
        <topology evidence="1">Multi-pass membrane protein</topology>
    </subcellularLocation>
</comment>
<evidence type="ECO:0000313" key="8">
    <source>
        <dbReference type="Proteomes" id="UP000271469"/>
    </source>
</evidence>
<keyword evidence="5 6" id="KW-0472">Membrane</keyword>
<sequence>MNSVGDAVVRIGPALGVVVVVLAAVAVAVNYLGHTGYWRESMVATLRAAVQLAALAAVLGVVIQRFWASALFIAIMACAAAWTSADRIAGRRGTWRRAVRCLLPVALSTVIIVAALVIIGVLPATGLAVIPTAGIMFGGAMNTASLAGRRAHDELHTRSGEVDAALALGLVSRDARLEICRSAAATALVPGIDQTRSVGLVTIPGAFVGMVLGGASTTAAAVMQLFVLISLLAVSAIAAVMTTELVARQLL</sequence>
<dbReference type="Pfam" id="PF03649">
    <property type="entry name" value="UPF0014"/>
    <property type="match status" value="1"/>
</dbReference>
<reference evidence="7 8" key="1">
    <citation type="submission" date="2018-11" db="EMBL/GenBank/DDBJ databases">
        <title>Gordonia insulae sp. nov., isolated from an island soil.</title>
        <authorList>
            <person name="Kim Y.S."/>
            <person name="Kim S.B."/>
        </authorList>
    </citation>
    <scope>NUCLEOTIDE SEQUENCE [LARGE SCALE GENOMIC DNA]</scope>
    <source>
        <strain evidence="7 8">MMS17-SY073</strain>
    </source>
</reference>
<proteinExistence type="inferred from homology"/>
<keyword evidence="8" id="KW-1185">Reference proteome</keyword>
<dbReference type="Proteomes" id="UP000271469">
    <property type="component" value="Chromosome"/>
</dbReference>
<organism evidence="7 8">
    <name type="scientific">Gordonia insulae</name>
    <dbReference type="NCBI Taxonomy" id="2420509"/>
    <lineage>
        <taxon>Bacteria</taxon>
        <taxon>Bacillati</taxon>
        <taxon>Actinomycetota</taxon>
        <taxon>Actinomycetes</taxon>
        <taxon>Mycobacteriales</taxon>
        <taxon>Gordoniaceae</taxon>
        <taxon>Gordonia</taxon>
    </lineage>
</organism>
<dbReference type="OrthoDB" id="3212530at2"/>
<dbReference type="KEGG" id="gom:D7316_02861"/>
<feature type="transmembrane region" description="Helical" evidence="6">
    <location>
        <begin position="12"/>
        <end position="32"/>
    </location>
</feature>
<feature type="transmembrane region" description="Helical" evidence="6">
    <location>
        <begin position="69"/>
        <end position="89"/>
    </location>
</feature>
<dbReference type="PANTHER" id="PTHR30028:SF0">
    <property type="entry name" value="PROTEIN ALUMINUM SENSITIVE 3"/>
    <property type="match status" value="1"/>
</dbReference>
<dbReference type="GO" id="GO:0005886">
    <property type="term" value="C:plasma membrane"/>
    <property type="evidence" value="ECO:0007669"/>
    <property type="project" value="TreeGrafter"/>
</dbReference>
<dbReference type="EMBL" id="CP033972">
    <property type="protein sequence ID" value="AZG46260.1"/>
    <property type="molecule type" value="Genomic_DNA"/>
</dbReference>
<evidence type="ECO:0000256" key="3">
    <source>
        <dbReference type="ARBA" id="ARBA00022692"/>
    </source>
</evidence>
<protein>
    <submittedName>
        <fullName evidence="7">Putative iron export permease protein FetB</fullName>
    </submittedName>
</protein>
<feature type="transmembrane region" description="Helical" evidence="6">
    <location>
        <begin position="225"/>
        <end position="247"/>
    </location>
</feature>
<evidence type="ECO:0000256" key="2">
    <source>
        <dbReference type="ARBA" id="ARBA00005268"/>
    </source>
</evidence>
<comment type="similarity">
    <text evidence="2">Belongs to the UPF0014 family.</text>
</comment>
<feature type="transmembrane region" description="Helical" evidence="6">
    <location>
        <begin position="198"/>
        <end position="219"/>
    </location>
</feature>
<dbReference type="RefSeq" id="WP_124708801.1">
    <property type="nucleotide sequence ID" value="NZ_CP033972.1"/>
</dbReference>
<evidence type="ECO:0000256" key="4">
    <source>
        <dbReference type="ARBA" id="ARBA00022989"/>
    </source>
</evidence>
<name>A0A3G8JQ31_9ACTN</name>
<evidence type="ECO:0000256" key="5">
    <source>
        <dbReference type="ARBA" id="ARBA00023136"/>
    </source>
</evidence>
<keyword evidence="3 6" id="KW-0812">Transmembrane</keyword>
<dbReference type="InterPro" id="IPR005226">
    <property type="entry name" value="UPF0014_fam"/>
</dbReference>
<feature type="transmembrane region" description="Helical" evidence="6">
    <location>
        <begin position="101"/>
        <end position="122"/>
    </location>
</feature>
<gene>
    <name evidence="7" type="primary">fetB</name>
    <name evidence="7" type="ORF">D7316_02861</name>
</gene>
<dbReference type="AlphaFoldDB" id="A0A3G8JQ31"/>
<dbReference type="PANTHER" id="PTHR30028">
    <property type="entry name" value="UPF0014 INNER MEMBRANE PROTEIN YBBM-RELATED"/>
    <property type="match status" value="1"/>
</dbReference>
<accession>A0A3G8JQ31</accession>
<evidence type="ECO:0000313" key="7">
    <source>
        <dbReference type="EMBL" id="AZG46260.1"/>
    </source>
</evidence>